<dbReference type="EMBL" id="ONZQ02000004">
    <property type="protein sequence ID" value="SPO00496.1"/>
    <property type="molecule type" value="Genomic_DNA"/>
</dbReference>
<sequence length="372" mass="40741">MADLQHLYDHPTSHKWAAHRILPLEPATSSTDEPFLKVDKKSLSIPRIHPSTFLEHLQTHVLPDVKAHFQFDRSQALRMVILRIFIIDSPYNTSLALLHGEGRNTSAIQLARTIYVAFPDNAPFVYTSNLITVGPPNAVETKSLRTLIFEGIRKALSKPRERYTLMSTGMTTRNLLALMQFRGPGRSNAAGGGWGIYAKDTPADTPLDGAARTEPLSEVSGNVKGVRQDSPLGKRMRRTGLAVPVSKRAKLLAQARFGDSARTTDGHGLERVDIVMEDPFATTSKSQPTDAGGAGEESEQSDNESTAHPSSSWRPSVRLTLQGSHVFAGIRQLVESGVIDGERMPGWLTGEDNVTTATVRDGRIRAHRGLEV</sequence>
<accession>A0AAE8MVW2</accession>
<dbReference type="GO" id="GO:0007059">
    <property type="term" value="P:chromosome segregation"/>
    <property type="evidence" value="ECO:0007669"/>
    <property type="project" value="InterPro"/>
</dbReference>
<name>A0AAE8MVW2_9PEZI</name>
<dbReference type="Proteomes" id="UP001187682">
    <property type="component" value="Unassembled WGS sequence"/>
</dbReference>
<dbReference type="GO" id="GO:0034080">
    <property type="term" value="P:CENP-A containing chromatin assembly"/>
    <property type="evidence" value="ECO:0007669"/>
    <property type="project" value="InterPro"/>
</dbReference>
<dbReference type="AlphaFoldDB" id="A0AAE8MVW2"/>
<reference evidence="2" key="1">
    <citation type="submission" date="2018-03" db="EMBL/GenBank/DDBJ databases">
        <authorList>
            <person name="Guldener U."/>
        </authorList>
    </citation>
    <scope>NUCLEOTIDE SEQUENCE</scope>
</reference>
<evidence type="ECO:0000313" key="3">
    <source>
        <dbReference type="Proteomes" id="UP001187682"/>
    </source>
</evidence>
<gene>
    <name evidence="2" type="ORF">DNG_03244</name>
</gene>
<dbReference type="Pfam" id="PF05238">
    <property type="entry name" value="CENP-N"/>
    <property type="match status" value="1"/>
</dbReference>
<evidence type="ECO:0000256" key="1">
    <source>
        <dbReference type="SAM" id="MobiDB-lite"/>
    </source>
</evidence>
<evidence type="ECO:0000313" key="2">
    <source>
        <dbReference type="EMBL" id="SPO00496.1"/>
    </source>
</evidence>
<comment type="caution">
    <text evidence="2">The sequence shown here is derived from an EMBL/GenBank/DDBJ whole genome shotgun (WGS) entry which is preliminary data.</text>
</comment>
<keyword evidence="3" id="KW-1185">Reference proteome</keyword>
<organism evidence="2 3">
    <name type="scientific">Cephalotrichum gorgonifer</name>
    <dbReference type="NCBI Taxonomy" id="2041049"/>
    <lineage>
        <taxon>Eukaryota</taxon>
        <taxon>Fungi</taxon>
        <taxon>Dikarya</taxon>
        <taxon>Ascomycota</taxon>
        <taxon>Pezizomycotina</taxon>
        <taxon>Sordariomycetes</taxon>
        <taxon>Hypocreomycetidae</taxon>
        <taxon>Microascales</taxon>
        <taxon>Microascaceae</taxon>
        <taxon>Cephalotrichum</taxon>
    </lineage>
</organism>
<feature type="compositionally biased region" description="Polar residues" evidence="1">
    <location>
        <begin position="303"/>
        <end position="316"/>
    </location>
</feature>
<feature type="region of interest" description="Disordered" evidence="1">
    <location>
        <begin position="277"/>
        <end position="316"/>
    </location>
</feature>
<dbReference type="InterPro" id="IPR007902">
    <property type="entry name" value="Chl4/mis15/CENP-N"/>
</dbReference>
<dbReference type="Gene3D" id="3.10.20.720">
    <property type="match status" value="1"/>
</dbReference>
<proteinExistence type="predicted"/>
<protein>
    <submittedName>
        <fullName evidence="2">Related to trfA protein</fullName>
    </submittedName>
</protein>